<accession>A0AA38TGM6</accession>
<gene>
    <name evidence="18" type="ORF">OSB04_005739</name>
</gene>
<dbReference type="CDD" id="cd16461">
    <property type="entry name" value="RING-H2_EL5-like"/>
    <property type="match status" value="1"/>
</dbReference>
<sequence>MQINHRKLLQQPQSNQTLTCSDCGPTCPHKCSYPEIFWPPEPPPLPPHTTTTTAAATATTHLSPYIIIIAALLGSAFLFITYYLIMVRWSTRFRRPPAARISGDPEDLSDDDDPAFELDHPIWYITTVGLQPSVINSISTVKFKKDDDLIDGSDCSVCLSEFRDDETLRLLPKCNHAFHIPCIDTWLRSHTNCPLCRAGILSNGLSAVLSPGDRSVSRGRVELDANTPMEVSVLSENVGEVDRNVGLEGETGEETEDSKAEHESATAARMSISVDARD</sequence>
<evidence type="ECO:0000256" key="5">
    <source>
        <dbReference type="ARBA" id="ARBA00022679"/>
    </source>
</evidence>
<name>A0AA38TGM6_9ASTR</name>
<evidence type="ECO:0000256" key="10">
    <source>
        <dbReference type="ARBA" id="ARBA00022833"/>
    </source>
</evidence>
<evidence type="ECO:0000256" key="3">
    <source>
        <dbReference type="ARBA" id="ARBA00004906"/>
    </source>
</evidence>
<comment type="subcellular location">
    <subcellularLocation>
        <location evidence="2">Membrane</location>
        <topology evidence="2">Single-pass membrane protein</topology>
    </subcellularLocation>
</comment>
<keyword evidence="7" id="KW-0479">Metal-binding</keyword>
<dbReference type="GO" id="GO:0016567">
    <property type="term" value="P:protein ubiquitination"/>
    <property type="evidence" value="ECO:0007669"/>
    <property type="project" value="InterPro"/>
</dbReference>
<evidence type="ECO:0000256" key="12">
    <source>
        <dbReference type="ARBA" id="ARBA00023136"/>
    </source>
</evidence>
<evidence type="ECO:0000256" key="2">
    <source>
        <dbReference type="ARBA" id="ARBA00004167"/>
    </source>
</evidence>
<evidence type="ECO:0000256" key="8">
    <source>
        <dbReference type="ARBA" id="ARBA00022771"/>
    </source>
</evidence>
<dbReference type="SMART" id="SM00184">
    <property type="entry name" value="RING"/>
    <property type="match status" value="1"/>
</dbReference>
<keyword evidence="9" id="KW-0833">Ubl conjugation pathway</keyword>
<keyword evidence="6 16" id="KW-0812">Transmembrane</keyword>
<evidence type="ECO:0000256" key="11">
    <source>
        <dbReference type="ARBA" id="ARBA00022989"/>
    </source>
</evidence>
<comment type="catalytic activity">
    <reaction evidence="1">
        <text>S-ubiquitinyl-[E2 ubiquitin-conjugating enzyme]-L-cysteine + [acceptor protein]-L-lysine = [E2 ubiquitin-conjugating enzyme]-L-cysteine + N(6)-ubiquitinyl-[acceptor protein]-L-lysine.</text>
        <dbReference type="EC" id="2.3.2.27"/>
    </reaction>
</comment>
<evidence type="ECO:0000256" key="6">
    <source>
        <dbReference type="ARBA" id="ARBA00022692"/>
    </source>
</evidence>
<dbReference type="AlphaFoldDB" id="A0AA38TGM6"/>
<evidence type="ECO:0000256" key="7">
    <source>
        <dbReference type="ARBA" id="ARBA00022723"/>
    </source>
</evidence>
<keyword evidence="8 14" id="KW-0863">Zinc-finger</keyword>
<dbReference type="SUPFAM" id="SSF57850">
    <property type="entry name" value="RING/U-box"/>
    <property type="match status" value="1"/>
</dbReference>
<dbReference type="InterPro" id="IPR013083">
    <property type="entry name" value="Znf_RING/FYVE/PHD"/>
</dbReference>
<comment type="similarity">
    <text evidence="13">Belongs to the RING-type zinc finger family. ATL subfamily.</text>
</comment>
<dbReference type="EMBL" id="JARYMX010000002">
    <property type="protein sequence ID" value="KAJ9560579.1"/>
    <property type="molecule type" value="Genomic_DNA"/>
</dbReference>
<feature type="transmembrane region" description="Helical" evidence="16">
    <location>
        <begin position="65"/>
        <end position="85"/>
    </location>
</feature>
<dbReference type="GO" id="GO:0061630">
    <property type="term" value="F:ubiquitin protein ligase activity"/>
    <property type="evidence" value="ECO:0007669"/>
    <property type="project" value="UniProtKB-EC"/>
</dbReference>
<dbReference type="PANTHER" id="PTHR46913:SF19">
    <property type="entry name" value="RING-TYPE E3 UBIQUITIN TRANSFERASE"/>
    <property type="match status" value="1"/>
</dbReference>
<dbReference type="FunFam" id="3.30.40.10:FF:000233">
    <property type="entry name" value="RING-H2 finger protein ATL54"/>
    <property type="match status" value="1"/>
</dbReference>
<evidence type="ECO:0000256" key="9">
    <source>
        <dbReference type="ARBA" id="ARBA00022786"/>
    </source>
</evidence>
<dbReference type="GO" id="GO:0016020">
    <property type="term" value="C:membrane"/>
    <property type="evidence" value="ECO:0007669"/>
    <property type="project" value="UniProtKB-SubCell"/>
</dbReference>
<dbReference type="EC" id="2.3.2.27" evidence="4"/>
<evidence type="ECO:0000256" key="15">
    <source>
        <dbReference type="SAM" id="MobiDB-lite"/>
    </source>
</evidence>
<dbReference type="InterPro" id="IPR001841">
    <property type="entry name" value="Znf_RING"/>
</dbReference>
<evidence type="ECO:0000313" key="19">
    <source>
        <dbReference type="Proteomes" id="UP001172457"/>
    </source>
</evidence>
<dbReference type="Gene3D" id="3.30.40.10">
    <property type="entry name" value="Zinc/RING finger domain, C3HC4 (zinc finger)"/>
    <property type="match status" value="1"/>
</dbReference>
<comment type="pathway">
    <text evidence="3">Protein modification; protein ubiquitination.</text>
</comment>
<evidence type="ECO:0000256" key="16">
    <source>
        <dbReference type="SAM" id="Phobius"/>
    </source>
</evidence>
<dbReference type="PROSITE" id="PS50089">
    <property type="entry name" value="ZF_RING_2"/>
    <property type="match status" value="1"/>
</dbReference>
<keyword evidence="12 16" id="KW-0472">Membrane</keyword>
<feature type="domain" description="RING-type" evidence="17">
    <location>
        <begin position="155"/>
        <end position="197"/>
    </location>
</feature>
<keyword evidence="5" id="KW-0808">Transferase</keyword>
<keyword evidence="19" id="KW-1185">Reference proteome</keyword>
<keyword evidence="10" id="KW-0862">Zinc</keyword>
<evidence type="ECO:0000313" key="18">
    <source>
        <dbReference type="EMBL" id="KAJ9560579.1"/>
    </source>
</evidence>
<evidence type="ECO:0000256" key="14">
    <source>
        <dbReference type="PROSITE-ProRule" id="PRU00175"/>
    </source>
</evidence>
<evidence type="ECO:0000256" key="13">
    <source>
        <dbReference type="ARBA" id="ARBA00024209"/>
    </source>
</evidence>
<keyword evidence="11 16" id="KW-1133">Transmembrane helix</keyword>
<evidence type="ECO:0000256" key="1">
    <source>
        <dbReference type="ARBA" id="ARBA00000900"/>
    </source>
</evidence>
<dbReference type="Proteomes" id="UP001172457">
    <property type="component" value="Chromosome 2"/>
</dbReference>
<comment type="caution">
    <text evidence="18">The sequence shown here is derived from an EMBL/GenBank/DDBJ whole genome shotgun (WGS) entry which is preliminary data.</text>
</comment>
<feature type="region of interest" description="Disordered" evidence="15">
    <location>
        <begin position="242"/>
        <end position="278"/>
    </location>
</feature>
<evidence type="ECO:0000256" key="4">
    <source>
        <dbReference type="ARBA" id="ARBA00012483"/>
    </source>
</evidence>
<dbReference type="InterPro" id="IPR044600">
    <property type="entry name" value="ATL1/ATL16-like"/>
</dbReference>
<proteinExistence type="inferred from homology"/>
<reference evidence="18" key="1">
    <citation type="submission" date="2023-03" db="EMBL/GenBank/DDBJ databases">
        <title>Chromosome-scale reference genome and RAD-based genetic map of yellow starthistle (Centaurea solstitialis) reveal putative structural variation and QTLs associated with invader traits.</title>
        <authorList>
            <person name="Reatini B."/>
            <person name="Cang F.A."/>
            <person name="Jiang Q."/>
            <person name="Mckibben M.T.W."/>
            <person name="Barker M.S."/>
            <person name="Rieseberg L.H."/>
            <person name="Dlugosch K.M."/>
        </authorList>
    </citation>
    <scope>NUCLEOTIDE SEQUENCE</scope>
    <source>
        <strain evidence="18">CAN-66</strain>
        <tissue evidence="18">Leaf</tissue>
    </source>
</reference>
<organism evidence="18 19">
    <name type="scientific">Centaurea solstitialis</name>
    <name type="common">yellow star-thistle</name>
    <dbReference type="NCBI Taxonomy" id="347529"/>
    <lineage>
        <taxon>Eukaryota</taxon>
        <taxon>Viridiplantae</taxon>
        <taxon>Streptophyta</taxon>
        <taxon>Embryophyta</taxon>
        <taxon>Tracheophyta</taxon>
        <taxon>Spermatophyta</taxon>
        <taxon>Magnoliopsida</taxon>
        <taxon>eudicotyledons</taxon>
        <taxon>Gunneridae</taxon>
        <taxon>Pentapetalae</taxon>
        <taxon>asterids</taxon>
        <taxon>campanulids</taxon>
        <taxon>Asterales</taxon>
        <taxon>Asteraceae</taxon>
        <taxon>Carduoideae</taxon>
        <taxon>Cardueae</taxon>
        <taxon>Centaureinae</taxon>
        <taxon>Centaurea</taxon>
    </lineage>
</organism>
<dbReference type="Pfam" id="PF13639">
    <property type="entry name" value="zf-RING_2"/>
    <property type="match status" value="1"/>
</dbReference>
<evidence type="ECO:0000259" key="17">
    <source>
        <dbReference type="PROSITE" id="PS50089"/>
    </source>
</evidence>
<dbReference type="GO" id="GO:0008270">
    <property type="term" value="F:zinc ion binding"/>
    <property type="evidence" value="ECO:0007669"/>
    <property type="project" value="UniProtKB-KW"/>
</dbReference>
<dbReference type="PANTHER" id="PTHR46913">
    <property type="entry name" value="RING-H2 FINGER PROTEIN ATL16"/>
    <property type="match status" value="1"/>
</dbReference>
<protein>
    <recommendedName>
        <fullName evidence="4">RING-type E3 ubiquitin transferase</fullName>
        <ecNumber evidence="4">2.3.2.27</ecNumber>
    </recommendedName>
</protein>